<evidence type="ECO:0000313" key="7">
    <source>
        <dbReference type="EMBL" id="CAH1391238.1"/>
    </source>
</evidence>
<dbReference type="GO" id="GO:0022857">
    <property type="term" value="F:transmembrane transporter activity"/>
    <property type="evidence" value="ECO:0007669"/>
    <property type="project" value="InterPro"/>
</dbReference>
<dbReference type="InterPro" id="IPR005828">
    <property type="entry name" value="MFS_sugar_transport-like"/>
</dbReference>
<dbReference type="AlphaFoldDB" id="A0A9P0E7D5"/>
<evidence type="ECO:0000256" key="1">
    <source>
        <dbReference type="ARBA" id="ARBA00004141"/>
    </source>
</evidence>
<keyword evidence="8" id="KW-1185">Reference proteome</keyword>
<evidence type="ECO:0000259" key="6">
    <source>
        <dbReference type="PROSITE" id="PS50850"/>
    </source>
</evidence>
<keyword evidence="3 5" id="KW-1133">Transmembrane helix</keyword>
<dbReference type="PANTHER" id="PTHR24064">
    <property type="entry name" value="SOLUTE CARRIER FAMILY 22 MEMBER"/>
    <property type="match status" value="1"/>
</dbReference>
<feature type="transmembrane region" description="Helical" evidence="5">
    <location>
        <begin position="129"/>
        <end position="151"/>
    </location>
</feature>
<feature type="transmembrane region" description="Helical" evidence="5">
    <location>
        <begin position="339"/>
        <end position="359"/>
    </location>
</feature>
<dbReference type="InterPro" id="IPR036259">
    <property type="entry name" value="MFS_trans_sf"/>
</dbReference>
<name>A0A9P0E7D5_NEZVI</name>
<dbReference type="Gene3D" id="1.20.1250.20">
    <property type="entry name" value="MFS general substrate transporter like domains"/>
    <property type="match status" value="1"/>
</dbReference>
<comment type="subcellular location">
    <subcellularLocation>
        <location evidence="1">Membrane</location>
        <topology evidence="1">Multi-pass membrane protein</topology>
    </subcellularLocation>
</comment>
<dbReference type="PROSITE" id="PS50850">
    <property type="entry name" value="MFS"/>
    <property type="match status" value="1"/>
</dbReference>
<dbReference type="EMBL" id="OV725077">
    <property type="protein sequence ID" value="CAH1391238.1"/>
    <property type="molecule type" value="Genomic_DNA"/>
</dbReference>
<protein>
    <recommendedName>
        <fullName evidence="6">Major facilitator superfamily (MFS) profile domain-containing protein</fullName>
    </recommendedName>
</protein>
<evidence type="ECO:0000256" key="2">
    <source>
        <dbReference type="ARBA" id="ARBA00022692"/>
    </source>
</evidence>
<evidence type="ECO:0000256" key="5">
    <source>
        <dbReference type="SAM" id="Phobius"/>
    </source>
</evidence>
<keyword evidence="4 5" id="KW-0472">Membrane</keyword>
<keyword evidence="2 5" id="KW-0812">Transmembrane</keyword>
<feature type="domain" description="Major facilitator superfamily (MFS) profile" evidence="6">
    <location>
        <begin position="1"/>
        <end position="448"/>
    </location>
</feature>
<dbReference type="CDD" id="cd17317">
    <property type="entry name" value="MFS_SLC22"/>
    <property type="match status" value="1"/>
</dbReference>
<sequence length="467" mass="52819">MREVSSPALEKESCVHYAWNYSLLKDLEFDEAVKYCNETQKPDVMKCKNYIYNEESYHQTIVSQWNLVCDDLALRSTAQISVAIGKFFGALVFGLISDRYGRKKTFIFSSVLLMISGPSAAFVDSYVMFIVFRLLIGVAGAGLYETGFTILMELTVKSYREYLGNLFNISYSFGFVYLPLAAYFTNNWRQLQLAISVPMFALIIHCWFLPESPRWLITRGKLKKASNIIGSLGHLEPNEPLQSPRSDTKAQSESICMDVLLFLKGYMKLFSTLELAKRTLICNYLWFMGHFYYYLLALNGTNYEIDQRLYIGLNGIVDTPGFLLPIIFFTYFGRKSSGIALYTVSGIAMLVITVLPQGWPIMCATLFGRLTGIAAYGIAMFYTVELFPTESRNTAVGSCLTMSQFGPLLAPYIVDILGKRFWWMPTVLCGCLALLGAFFLIFVPETRGAPTPSMISKARDRKSFLTF</sequence>
<dbReference type="GO" id="GO:0016020">
    <property type="term" value="C:membrane"/>
    <property type="evidence" value="ECO:0007669"/>
    <property type="project" value="UniProtKB-SubCell"/>
</dbReference>
<proteinExistence type="predicted"/>
<feature type="transmembrane region" description="Helical" evidence="5">
    <location>
        <begin position="309"/>
        <end position="332"/>
    </location>
</feature>
<evidence type="ECO:0000256" key="4">
    <source>
        <dbReference type="ARBA" id="ARBA00023136"/>
    </source>
</evidence>
<reference evidence="7" key="1">
    <citation type="submission" date="2022-01" db="EMBL/GenBank/DDBJ databases">
        <authorList>
            <person name="King R."/>
        </authorList>
    </citation>
    <scope>NUCLEOTIDE SEQUENCE</scope>
</reference>
<dbReference type="InterPro" id="IPR020846">
    <property type="entry name" value="MFS_dom"/>
</dbReference>
<feature type="transmembrane region" description="Helical" evidence="5">
    <location>
        <begin position="280"/>
        <end position="297"/>
    </location>
</feature>
<dbReference type="Pfam" id="PF00083">
    <property type="entry name" value="Sugar_tr"/>
    <property type="match status" value="1"/>
</dbReference>
<feature type="transmembrane region" description="Helical" evidence="5">
    <location>
        <begin position="105"/>
        <end position="123"/>
    </location>
</feature>
<gene>
    <name evidence="7" type="ORF">NEZAVI_LOCUS2289</name>
</gene>
<organism evidence="7 8">
    <name type="scientific">Nezara viridula</name>
    <name type="common">Southern green stink bug</name>
    <name type="synonym">Cimex viridulus</name>
    <dbReference type="NCBI Taxonomy" id="85310"/>
    <lineage>
        <taxon>Eukaryota</taxon>
        <taxon>Metazoa</taxon>
        <taxon>Ecdysozoa</taxon>
        <taxon>Arthropoda</taxon>
        <taxon>Hexapoda</taxon>
        <taxon>Insecta</taxon>
        <taxon>Pterygota</taxon>
        <taxon>Neoptera</taxon>
        <taxon>Paraneoptera</taxon>
        <taxon>Hemiptera</taxon>
        <taxon>Heteroptera</taxon>
        <taxon>Panheteroptera</taxon>
        <taxon>Pentatomomorpha</taxon>
        <taxon>Pentatomoidea</taxon>
        <taxon>Pentatomidae</taxon>
        <taxon>Pentatominae</taxon>
        <taxon>Nezara</taxon>
    </lineage>
</organism>
<accession>A0A9P0E7D5</accession>
<evidence type="ECO:0000313" key="8">
    <source>
        <dbReference type="Proteomes" id="UP001152798"/>
    </source>
</evidence>
<feature type="transmembrane region" description="Helical" evidence="5">
    <location>
        <begin position="420"/>
        <end position="443"/>
    </location>
</feature>
<dbReference type="Proteomes" id="UP001152798">
    <property type="component" value="Chromosome 1"/>
</dbReference>
<feature type="transmembrane region" description="Helical" evidence="5">
    <location>
        <begin position="163"/>
        <end position="184"/>
    </location>
</feature>
<dbReference type="OrthoDB" id="2544694at2759"/>
<dbReference type="SUPFAM" id="SSF103473">
    <property type="entry name" value="MFS general substrate transporter"/>
    <property type="match status" value="1"/>
</dbReference>
<evidence type="ECO:0000256" key="3">
    <source>
        <dbReference type="ARBA" id="ARBA00022989"/>
    </source>
</evidence>
<feature type="transmembrane region" description="Helical" evidence="5">
    <location>
        <begin position="365"/>
        <end position="383"/>
    </location>
</feature>
<feature type="transmembrane region" description="Helical" evidence="5">
    <location>
        <begin position="395"/>
        <end position="414"/>
    </location>
</feature>
<feature type="transmembrane region" description="Helical" evidence="5">
    <location>
        <begin position="190"/>
        <end position="209"/>
    </location>
</feature>